<dbReference type="GeneID" id="87815668"/>
<name>A0AAN6VAF8_9PEZI</name>
<feature type="region of interest" description="Disordered" evidence="1">
    <location>
        <begin position="30"/>
        <end position="67"/>
    </location>
</feature>
<evidence type="ECO:0000313" key="3">
    <source>
        <dbReference type="Proteomes" id="UP001302676"/>
    </source>
</evidence>
<comment type="caution">
    <text evidence="2">The sequence shown here is derived from an EMBL/GenBank/DDBJ whole genome shotgun (WGS) entry which is preliminary data.</text>
</comment>
<gene>
    <name evidence="2" type="ORF">C8A04DRAFT_24263</name>
</gene>
<evidence type="ECO:0000313" key="2">
    <source>
        <dbReference type="EMBL" id="KAK4147715.1"/>
    </source>
</evidence>
<protein>
    <submittedName>
        <fullName evidence="2">Uncharacterized protein</fullName>
    </submittedName>
</protein>
<dbReference type="EMBL" id="MU853555">
    <property type="protein sequence ID" value="KAK4147715.1"/>
    <property type="molecule type" value="Genomic_DNA"/>
</dbReference>
<dbReference type="AlphaFoldDB" id="A0AAN6VAF8"/>
<feature type="compositionally biased region" description="Acidic residues" evidence="1">
    <location>
        <begin position="47"/>
        <end position="59"/>
    </location>
</feature>
<reference evidence="2" key="2">
    <citation type="submission" date="2023-05" db="EMBL/GenBank/DDBJ databases">
        <authorList>
            <consortium name="Lawrence Berkeley National Laboratory"/>
            <person name="Steindorff A."/>
            <person name="Hensen N."/>
            <person name="Bonometti L."/>
            <person name="Westerberg I."/>
            <person name="Brannstrom I.O."/>
            <person name="Guillou S."/>
            <person name="Cros-Aarteil S."/>
            <person name="Calhoun S."/>
            <person name="Haridas S."/>
            <person name="Kuo A."/>
            <person name="Mondo S."/>
            <person name="Pangilinan J."/>
            <person name="Riley R."/>
            <person name="Labutti K."/>
            <person name="Andreopoulos B."/>
            <person name="Lipzen A."/>
            <person name="Chen C."/>
            <person name="Yanf M."/>
            <person name="Daum C."/>
            <person name="Ng V."/>
            <person name="Clum A."/>
            <person name="Ohm R."/>
            <person name="Martin F."/>
            <person name="Silar P."/>
            <person name="Natvig D."/>
            <person name="Lalanne C."/>
            <person name="Gautier V."/>
            <person name="Ament-Velasquez S.L."/>
            <person name="Kruys A."/>
            <person name="Hutchinson M.I."/>
            <person name="Powell A.J."/>
            <person name="Barry K."/>
            <person name="Miller A.N."/>
            <person name="Grigoriev I.V."/>
            <person name="Debuchy R."/>
            <person name="Gladieux P."/>
            <person name="Thoren M.H."/>
            <person name="Johannesson H."/>
        </authorList>
    </citation>
    <scope>NUCLEOTIDE SEQUENCE</scope>
    <source>
        <strain evidence="2">CBS 141.50</strain>
    </source>
</reference>
<sequence>MVYCDHYDDYTCMNTVTNRGDLCSDCSAGKCGQTGKSCSKNRKSSSDDDDSDSDSDDEEDTRRRSRR</sequence>
<dbReference type="Proteomes" id="UP001302676">
    <property type="component" value="Unassembled WGS sequence"/>
</dbReference>
<dbReference type="RefSeq" id="XP_062641086.1">
    <property type="nucleotide sequence ID" value="XM_062779055.1"/>
</dbReference>
<evidence type="ECO:0000256" key="1">
    <source>
        <dbReference type="SAM" id="MobiDB-lite"/>
    </source>
</evidence>
<organism evidence="2 3">
    <name type="scientific">Dichotomopilus funicola</name>
    <dbReference type="NCBI Taxonomy" id="1934379"/>
    <lineage>
        <taxon>Eukaryota</taxon>
        <taxon>Fungi</taxon>
        <taxon>Dikarya</taxon>
        <taxon>Ascomycota</taxon>
        <taxon>Pezizomycotina</taxon>
        <taxon>Sordariomycetes</taxon>
        <taxon>Sordariomycetidae</taxon>
        <taxon>Sordariales</taxon>
        <taxon>Chaetomiaceae</taxon>
        <taxon>Dichotomopilus</taxon>
    </lineage>
</organism>
<proteinExistence type="predicted"/>
<keyword evidence="3" id="KW-1185">Reference proteome</keyword>
<reference evidence="2" key="1">
    <citation type="journal article" date="2023" name="Mol. Phylogenet. Evol.">
        <title>Genome-scale phylogeny and comparative genomics of the fungal order Sordariales.</title>
        <authorList>
            <person name="Hensen N."/>
            <person name="Bonometti L."/>
            <person name="Westerberg I."/>
            <person name="Brannstrom I.O."/>
            <person name="Guillou S."/>
            <person name="Cros-Aarteil S."/>
            <person name="Calhoun S."/>
            <person name="Haridas S."/>
            <person name="Kuo A."/>
            <person name="Mondo S."/>
            <person name="Pangilinan J."/>
            <person name="Riley R."/>
            <person name="LaButti K."/>
            <person name="Andreopoulos B."/>
            <person name="Lipzen A."/>
            <person name="Chen C."/>
            <person name="Yan M."/>
            <person name="Daum C."/>
            <person name="Ng V."/>
            <person name="Clum A."/>
            <person name="Steindorff A."/>
            <person name="Ohm R.A."/>
            <person name="Martin F."/>
            <person name="Silar P."/>
            <person name="Natvig D.O."/>
            <person name="Lalanne C."/>
            <person name="Gautier V."/>
            <person name="Ament-Velasquez S.L."/>
            <person name="Kruys A."/>
            <person name="Hutchinson M.I."/>
            <person name="Powell A.J."/>
            <person name="Barry K."/>
            <person name="Miller A.N."/>
            <person name="Grigoriev I.V."/>
            <person name="Debuchy R."/>
            <person name="Gladieux P."/>
            <person name="Hiltunen Thoren M."/>
            <person name="Johannesson H."/>
        </authorList>
    </citation>
    <scope>NUCLEOTIDE SEQUENCE</scope>
    <source>
        <strain evidence="2">CBS 141.50</strain>
    </source>
</reference>
<accession>A0AAN6VAF8</accession>